<organism evidence="2 3">
    <name type="scientific">Mucilaginibacter ginkgonis</name>
    <dbReference type="NCBI Taxonomy" id="2682091"/>
    <lineage>
        <taxon>Bacteria</taxon>
        <taxon>Pseudomonadati</taxon>
        <taxon>Bacteroidota</taxon>
        <taxon>Sphingobacteriia</taxon>
        <taxon>Sphingobacteriales</taxon>
        <taxon>Sphingobacteriaceae</taxon>
        <taxon>Mucilaginibacter</taxon>
    </lineage>
</organism>
<dbReference type="InterPro" id="IPR011006">
    <property type="entry name" value="CheY-like_superfamily"/>
</dbReference>
<accession>A0A6I4I2G8</accession>
<gene>
    <name evidence="2" type="ORF">GO620_014795</name>
</gene>
<evidence type="ECO:0000313" key="2">
    <source>
        <dbReference type="EMBL" id="QQL49422.1"/>
    </source>
</evidence>
<evidence type="ECO:0000313" key="3">
    <source>
        <dbReference type="Proteomes" id="UP000429232"/>
    </source>
</evidence>
<dbReference type="RefSeq" id="WP_157524537.1">
    <property type="nucleotide sequence ID" value="NZ_CP066775.1"/>
</dbReference>
<dbReference type="Pfam" id="PF00072">
    <property type="entry name" value="Response_reg"/>
    <property type="match status" value="1"/>
</dbReference>
<dbReference type="PANTHER" id="PTHR44591">
    <property type="entry name" value="STRESS RESPONSE REGULATOR PROTEIN 1"/>
    <property type="match status" value="1"/>
</dbReference>
<name>A0A6I4I2G8_9SPHI</name>
<dbReference type="CDD" id="cd00156">
    <property type="entry name" value="REC"/>
    <property type="match status" value="1"/>
</dbReference>
<dbReference type="GO" id="GO:0000160">
    <property type="term" value="P:phosphorelay signal transduction system"/>
    <property type="evidence" value="ECO:0007669"/>
    <property type="project" value="InterPro"/>
</dbReference>
<keyword evidence="3" id="KW-1185">Reference proteome</keyword>
<dbReference type="InterPro" id="IPR050595">
    <property type="entry name" value="Bact_response_regulator"/>
</dbReference>
<dbReference type="AlphaFoldDB" id="A0A6I4I2G8"/>
<dbReference type="Proteomes" id="UP000429232">
    <property type="component" value="Chromosome"/>
</dbReference>
<keyword evidence="1" id="KW-0597">Phosphoprotein</keyword>
<evidence type="ECO:0000256" key="1">
    <source>
        <dbReference type="ARBA" id="ARBA00022553"/>
    </source>
</evidence>
<dbReference type="KEGG" id="mgik:GO620_014795"/>
<reference evidence="2 3" key="1">
    <citation type="submission" date="2020-12" db="EMBL/GenBank/DDBJ databases">
        <title>HMF7856_wgs.fasta genome submission.</title>
        <authorList>
            <person name="Kang H."/>
            <person name="Kim H."/>
            <person name="Joh K."/>
        </authorList>
    </citation>
    <scope>NUCLEOTIDE SEQUENCE [LARGE SCALE GENOMIC DNA]</scope>
    <source>
        <strain evidence="2 3">HMF7856</strain>
    </source>
</reference>
<dbReference type="SUPFAM" id="SSF52172">
    <property type="entry name" value="CheY-like"/>
    <property type="match status" value="1"/>
</dbReference>
<dbReference type="InterPro" id="IPR001789">
    <property type="entry name" value="Sig_transdc_resp-reg_receiver"/>
</dbReference>
<dbReference type="EMBL" id="CP066775">
    <property type="protein sequence ID" value="QQL49422.1"/>
    <property type="molecule type" value="Genomic_DNA"/>
</dbReference>
<proteinExistence type="predicted"/>
<sequence length="94" mass="10431">MNKKVLIVDNDADCLEIMRDALICYGFDVQAEDGRSDVIKAVDGFLPDVVLIDYLLDGINGGEWCAQLKRDAYRYQLPVIIVSAHSKVINSLGD</sequence>
<protein>
    <submittedName>
        <fullName evidence="2">Response regulator</fullName>
    </submittedName>
</protein>
<dbReference type="PROSITE" id="PS50110">
    <property type="entry name" value="RESPONSE_REGULATORY"/>
    <property type="match status" value="1"/>
</dbReference>
<dbReference type="PANTHER" id="PTHR44591:SF3">
    <property type="entry name" value="RESPONSE REGULATORY DOMAIN-CONTAINING PROTEIN"/>
    <property type="match status" value="1"/>
</dbReference>
<dbReference type="Gene3D" id="3.40.50.2300">
    <property type="match status" value="1"/>
</dbReference>